<reference evidence="1" key="1">
    <citation type="submission" date="2020-04" db="EMBL/GenBank/DDBJ databases">
        <authorList>
            <person name="Zhang T."/>
        </authorList>
    </citation>
    <scope>NUCLEOTIDE SEQUENCE</scope>
    <source>
        <strain evidence="1">HKST-UBA10</strain>
    </source>
</reference>
<sequence>MIELAQFQTALFRGRDRIPGIGTTNSQILMEFAGQLSGATIETPQDFIRVYVAFHSCTEPLLPPIPIGDEYDPVRGELIRYILLTDELLSQPRHLSSNPQEPLLQIEEILSKNNLFRYDKFDLVKLKIWALSESKAFVVGQNLERRSAFYSHLADLFPDSKEMLENRRLQKLFKLYGCLGNRIKAQEVHGWKHDPLNINEPEFDQEEVRVEINVRLTHLFRSILQNLAGGRVCQVDL</sequence>
<proteinExistence type="predicted"/>
<protein>
    <submittedName>
        <fullName evidence="1">Uncharacterized protein</fullName>
    </submittedName>
</protein>
<evidence type="ECO:0000313" key="1">
    <source>
        <dbReference type="EMBL" id="MCA9382441.1"/>
    </source>
</evidence>
<dbReference type="Proteomes" id="UP000782843">
    <property type="component" value="Unassembled WGS sequence"/>
</dbReference>
<comment type="caution">
    <text evidence="1">The sequence shown here is derived from an EMBL/GenBank/DDBJ whole genome shotgun (WGS) entry which is preliminary data.</text>
</comment>
<reference evidence="1" key="2">
    <citation type="journal article" date="2021" name="Microbiome">
        <title>Successional dynamics and alternative stable states in a saline activated sludge microbial community over 9 years.</title>
        <authorList>
            <person name="Wang Y."/>
            <person name="Ye J."/>
            <person name="Ju F."/>
            <person name="Liu L."/>
            <person name="Boyd J.A."/>
            <person name="Deng Y."/>
            <person name="Parks D.H."/>
            <person name="Jiang X."/>
            <person name="Yin X."/>
            <person name="Woodcroft B.J."/>
            <person name="Tyson G.W."/>
            <person name="Hugenholtz P."/>
            <person name="Polz M.F."/>
            <person name="Zhang T."/>
        </authorList>
    </citation>
    <scope>NUCLEOTIDE SEQUENCE</scope>
    <source>
        <strain evidence="1">HKST-UBA10</strain>
    </source>
</reference>
<dbReference type="AlphaFoldDB" id="A0A955L4E0"/>
<evidence type="ECO:0000313" key="2">
    <source>
        <dbReference type="Proteomes" id="UP000782843"/>
    </source>
</evidence>
<gene>
    <name evidence="1" type="ORF">KC660_03480</name>
</gene>
<dbReference type="EMBL" id="JAGQLG010000134">
    <property type="protein sequence ID" value="MCA9382441.1"/>
    <property type="molecule type" value="Genomic_DNA"/>
</dbReference>
<name>A0A955L4E0_9BACT</name>
<accession>A0A955L4E0</accession>
<organism evidence="1 2">
    <name type="scientific">Candidatus Dojkabacteria bacterium</name>
    <dbReference type="NCBI Taxonomy" id="2099670"/>
    <lineage>
        <taxon>Bacteria</taxon>
        <taxon>Candidatus Dojkabacteria</taxon>
    </lineage>
</organism>